<evidence type="ECO:0000256" key="6">
    <source>
        <dbReference type="ARBA" id="ARBA00022679"/>
    </source>
</evidence>
<evidence type="ECO:0000256" key="4">
    <source>
        <dbReference type="ARBA" id="ARBA00022490"/>
    </source>
</evidence>
<keyword evidence="4" id="KW-0963">Cytoplasm</keyword>
<dbReference type="Pfam" id="PF00018">
    <property type="entry name" value="SH3_1"/>
    <property type="match status" value="1"/>
</dbReference>
<evidence type="ECO:0000313" key="15">
    <source>
        <dbReference type="Proteomes" id="UP000230750"/>
    </source>
</evidence>
<evidence type="ECO:0000256" key="5">
    <source>
        <dbReference type="ARBA" id="ARBA00022553"/>
    </source>
</evidence>
<evidence type="ECO:0000256" key="8">
    <source>
        <dbReference type="ARBA" id="ARBA00022777"/>
    </source>
</evidence>
<evidence type="ECO:0000256" key="2">
    <source>
        <dbReference type="ARBA" id="ARBA00011903"/>
    </source>
</evidence>
<dbReference type="Gene3D" id="2.30.30.40">
    <property type="entry name" value="SH3 Domains"/>
    <property type="match status" value="1"/>
</dbReference>
<keyword evidence="3 12" id="KW-0728">SH3 domain</keyword>
<keyword evidence="8" id="KW-0418">Kinase</keyword>
<dbReference type="InterPro" id="IPR001452">
    <property type="entry name" value="SH3_domain"/>
</dbReference>
<keyword evidence="6" id="KW-0808">Transferase</keyword>
<evidence type="ECO:0000256" key="7">
    <source>
        <dbReference type="ARBA" id="ARBA00022741"/>
    </source>
</evidence>
<dbReference type="GO" id="GO:0005737">
    <property type="term" value="C:cytoplasm"/>
    <property type="evidence" value="ECO:0007669"/>
    <property type="project" value="UniProtKB-SubCell"/>
</dbReference>
<dbReference type="FunFam" id="2.30.30.40:FF:000229">
    <property type="entry name" value="Tyrosine-protein kinase"/>
    <property type="match status" value="1"/>
</dbReference>
<keyword evidence="11" id="KW-0829">Tyrosine-protein kinase</keyword>
<sequence length="92" mass="10506">MRTEPQPTSLPTVRINAKNFNQSNREDTRKLCTALFDYNARTEGDLTFRKGETLHIVDDSGDWWVAKSLTTNHEGYIPSNYVAPIKSMDAEE</sequence>
<dbReference type="SMART" id="SM00326">
    <property type="entry name" value="SH3"/>
    <property type="match status" value="1"/>
</dbReference>
<reference evidence="14 15" key="1">
    <citation type="journal article" date="2017" name="PLoS Biol.">
        <title>The sea cucumber genome provides insights into morphological evolution and visceral regeneration.</title>
        <authorList>
            <person name="Zhang X."/>
            <person name="Sun L."/>
            <person name="Yuan J."/>
            <person name="Sun Y."/>
            <person name="Gao Y."/>
            <person name="Zhang L."/>
            <person name="Li S."/>
            <person name="Dai H."/>
            <person name="Hamel J.F."/>
            <person name="Liu C."/>
            <person name="Yu Y."/>
            <person name="Liu S."/>
            <person name="Lin W."/>
            <person name="Guo K."/>
            <person name="Jin S."/>
            <person name="Xu P."/>
            <person name="Storey K.B."/>
            <person name="Huan P."/>
            <person name="Zhang T."/>
            <person name="Zhou Y."/>
            <person name="Zhang J."/>
            <person name="Lin C."/>
            <person name="Li X."/>
            <person name="Xing L."/>
            <person name="Huo D."/>
            <person name="Sun M."/>
            <person name="Wang L."/>
            <person name="Mercier A."/>
            <person name="Li F."/>
            <person name="Yang H."/>
            <person name="Xiang J."/>
        </authorList>
    </citation>
    <scope>NUCLEOTIDE SEQUENCE [LARGE SCALE GENOMIC DNA]</scope>
    <source>
        <strain evidence="14">Shaxun</strain>
        <tissue evidence="14">Muscle</tissue>
    </source>
</reference>
<accession>A0A2G8LPT2</accession>
<dbReference type="InterPro" id="IPR039801">
    <property type="entry name" value="EPS8-like"/>
</dbReference>
<dbReference type="InterPro" id="IPR036028">
    <property type="entry name" value="SH3-like_dom_sf"/>
</dbReference>
<gene>
    <name evidence="14" type="ORF">BSL78_00792</name>
</gene>
<protein>
    <recommendedName>
        <fullName evidence="2">non-specific protein-tyrosine kinase</fullName>
        <ecNumber evidence="2">2.7.10.2</ecNumber>
    </recommendedName>
</protein>
<dbReference type="PRINTS" id="PR00452">
    <property type="entry name" value="SH3DOMAIN"/>
</dbReference>
<keyword evidence="9" id="KW-0067">ATP-binding</keyword>
<keyword evidence="7" id="KW-0547">Nucleotide-binding</keyword>
<evidence type="ECO:0000256" key="11">
    <source>
        <dbReference type="ARBA" id="ARBA00023137"/>
    </source>
</evidence>
<evidence type="ECO:0000256" key="9">
    <source>
        <dbReference type="ARBA" id="ARBA00022840"/>
    </source>
</evidence>
<dbReference type="EMBL" id="MRZV01000015">
    <property type="protein sequence ID" value="PIK62269.1"/>
    <property type="molecule type" value="Genomic_DNA"/>
</dbReference>
<dbReference type="STRING" id="307972.A0A2G8LPT2"/>
<dbReference type="AlphaFoldDB" id="A0A2G8LPT2"/>
<keyword evidence="10" id="KW-0727">SH2 domain</keyword>
<dbReference type="CDD" id="cd11845">
    <property type="entry name" value="SH3_Src_like"/>
    <property type="match status" value="1"/>
</dbReference>
<dbReference type="GO" id="GO:0005524">
    <property type="term" value="F:ATP binding"/>
    <property type="evidence" value="ECO:0007669"/>
    <property type="project" value="UniProtKB-KW"/>
</dbReference>
<dbReference type="PROSITE" id="PS50002">
    <property type="entry name" value="SH3"/>
    <property type="match status" value="1"/>
</dbReference>
<dbReference type="PANTHER" id="PTHR12287">
    <property type="entry name" value="EPIDERMAL GROWTH FACTOR RECEPTOR KINASE SUBSTRATE EPS8-RELATED PROTEIN"/>
    <property type="match status" value="1"/>
</dbReference>
<dbReference type="GO" id="GO:0003779">
    <property type="term" value="F:actin binding"/>
    <property type="evidence" value="ECO:0007669"/>
    <property type="project" value="TreeGrafter"/>
</dbReference>
<dbReference type="EC" id="2.7.10.2" evidence="2"/>
<dbReference type="PANTHER" id="PTHR12287:SF23">
    <property type="entry name" value="AROUSER, ISOFORM A-RELATED"/>
    <property type="match status" value="1"/>
</dbReference>
<dbReference type="GO" id="GO:0004715">
    <property type="term" value="F:non-membrane spanning protein tyrosine kinase activity"/>
    <property type="evidence" value="ECO:0007669"/>
    <property type="project" value="UniProtKB-EC"/>
</dbReference>
<comment type="caution">
    <text evidence="14">The sequence shown here is derived from an EMBL/GenBank/DDBJ whole genome shotgun (WGS) entry which is preliminary data.</text>
</comment>
<evidence type="ECO:0000313" key="14">
    <source>
        <dbReference type="EMBL" id="PIK62269.1"/>
    </source>
</evidence>
<dbReference type="GO" id="GO:0035023">
    <property type="term" value="P:regulation of Rho protein signal transduction"/>
    <property type="evidence" value="ECO:0007669"/>
    <property type="project" value="TreeGrafter"/>
</dbReference>
<name>A0A2G8LPT2_STIJA</name>
<evidence type="ECO:0000256" key="12">
    <source>
        <dbReference type="PROSITE-ProRule" id="PRU00192"/>
    </source>
</evidence>
<evidence type="ECO:0000256" key="1">
    <source>
        <dbReference type="ARBA" id="ARBA00004496"/>
    </source>
</evidence>
<dbReference type="Proteomes" id="UP000230750">
    <property type="component" value="Unassembled WGS sequence"/>
</dbReference>
<feature type="domain" description="SH3" evidence="13">
    <location>
        <begin position="27"/>
        <end position="87"/>
    </location>
</feature>
<dbReference type="GO" id="GO:0007266">
    <property type="term" value="P:Rho protein signal transduction"/>
    <property type="evidence" value="ECO:0007669"/>
    <property type="project" value="TreeGrafter"/>
</dbReference>
<dbReference type="GO" id="GO:0005886">
    <property type="term" value="C:plasma membrane"/>
    <property type="evidence" value="ECO:0007669"/>
    <property type="project" value="TreeGrafter"/>
</dbReference>
<evidence type="ECO:0000256" key="10">
    <source>
        <dbReference type="ARBA" id="ARBA00022999"/>
    </source>
</evidence>
<evidence type="ECO:0000259" key="13">
    <source>
        <dbReference type="PROSITE" id="PS50002"/>
    </source>
</evidence>
<keyword evidence="5" id="KW-0597">Phosphoprotein</keyword>
<keyword evidence="15" id="KW-1185">Reference proteome</keyword>
<organism evidence="14 15">
    <name type="scientific">Stichopus japonicus</name>
    <name type="common">Sea cucumber</name>
    <dbReference type="NCBI Taxonomy" id="307972"/>
    <lineage>
        <taxon>Eukaryota</taxon>
        <taxon>Metazoa</taxon>
        <taxon>Echinodermata</taxon>
        <taxon>Eleutherozoa</taxon>
        <taxon>Echinozoa</taxon>
        <taxon>Holothuroidea</taxon>
        <taxon>Aspidochirotacea</taxon>
        <taxon>Aspidochirotida</taxon>
        <taxon>Stichopodidae</taxon>
        <taxon>Apostichopus</taxon>
    </lineage>
</organism>
<dbReference type="OrthoDB" id="5983572at2759"/>
<evidence type="ECO:0000256" key="3">
    <source>
        <dbReference type="ARBA" id="ARBA00022443"/>
    </source>
</evidence>
<dbReference type="SUPFAM" id="SSF50044">
    <property type="entry name" value="SH3-domain"/>
    <property type="match status" value="1"/>
</dbReference>
<comment type="subcellular location">
    <subcellularLocation>
        <location evidence="1">Cytoplasm</location>
    </subcellularLocation>
</comment>
<proteinExistence type="predicted"/>